<dbReference type="GO" id="GO:0015035">
    <property type="term" value="F:protein-disulfide reductase activity"/>
    <property type="evidence" value="ECO:0007669"/>
    <property type="project" value="InterPro"/>
</dbReference>
<dbReference type="PANTHER" id="PTHR45663:SF11">
    <property type="entry name" value="GEO12009P1"/>
    <property type="match status" value="1"/>
</dbReference>
<feature type="site" description="Deprotonates C-terminal active site Cys" evidence="5">
    <location>
        <position position="31"/>
    </location>
</feature>
<name>A0A7D5K0V8_9EURY</name>
<dbReference type="NCBIfam" id="TIGR01068">
    <property type="entry name" value="thioredoxin"/>
    <property type="match status" value="1"/>
</dbReference>
<feature type="active site" description="Nucleophile" evidence="5">
    <location>
        <position position="37"/>
    </location>
</feature>
<dbReference type="CDD" id="cd02947">
    <property type="entry name" value="TRX_family"/>
    <property type="match status" value="1"/>
</dbReference>
<evidence type="ECO:0000259" key="7">
    <source>
        <dbReference type="PROSITE" id="PS51352"/>
    </source>
</evidence>
<dbReference type="PANTHER" id="PTHR45663">
    <property type="entry name" value="GEO12009P1"/>
    <property type="match status" value="1"/>
</dbReference>
<feature type="site" description="Contributes to redox potential value" evidence="5">
    <location>
        <position position="38"/>
    </location>
</feature>
<dbReference type="OrthoDB" id="35385at2157"/>
<feature type="site" description="Contributes to redox potential value" evidence="5">
    <location>
        <position position="39"/>
    </location>
</feature>
<dbReference type="AlphaFoldDB" id="A0A7D5K0V8"/>
<evidence type="ECO:0000313" key="8">
    <source>
        <dbReference type="EMBL" id="QLG27221.1"/>
    </source>
</evidence>
<dbReference type="InterPro" id="IPR036249">
    <property type="entry name" value="Thioredoxin-like_sf"/>
</dbReference>
<dbReference type="SUPFAM" id="SSF52833">
    <property type="entry name" value="Thioredoxin-like"/>
    <property type="match status" value="1"/>
</dbReference>
<proteinExistence type="predicted"/>
<dbReference type="InterPro" id="IPR013766">
    <property type="entry name" value="Thioredoxin_domain"/>
</dbReference>
<evidence type="ECO:0000256" key="6">
    <source>
        <dbReference type="PIRSR" id="PIRSR000077-4"/>
    </source>
</evidence>
<dbReference type="PRINTS" id="PR00421">
    <property type="entry name" value="THIOREDOXIN"/>
</dbReference>
<dbReference type="InterPro" id="IPR005746">
    <property type="entry name" value="Thioredoxin"/>
</dbReference>
<feature type="disulfide bond" description="Redox-active" evidence="6">
    <location>
        <begin position="37"/>
        <end position="40"/>
    </location>
</feature>
<evidence type="ECO:0000256" key="3">
    <source>
        <dbReference type="ARBA" id="ARBA00023157"/>
    </source>
</evidence>
<organism evidence="8 9">
    <name type="scientific">Halorarum halophilum</name>
    <dbReference type="NCBI Taxonomy" id="2743090"/>
    <lineage>
        <taxon>Archaea</taxon>
        <taxon>Methanobacteriati</taxon>
        <taxon>Methanobacteriota</taxon>
        <taxon>Stenosarchaea group</taxon>
        <taxon>Halobacteria</taxon>
        <taxon>Halobacteriales</taxon>
        <taxon>Haloferacaceae</taxon>
        <taxon>Halorarum</taxon>
    </lineage>
</organism>
<dbReference type="PROSITE" id="PS00194">
    <property type="entry name" value="THIOREDOXIN_1"/>
    <property type="match status" value="1"/>
</dbReference>
<gene>
    <name evidence="8" type="primary">trxA</name>
    <name evidence="8" type="ORF">HUG10_06545</name>
</gene>
<evidence type="ECO:0000256" key="5">
    <source>
        <dbReference type="PIRSR" id="PIRSR000077-1"/>
    </source>
</evidence>
<feature type="active site" description="Nucleophile" evidence="5">
    <location>
        <position position="40"/>
    </location>
</feature>
<dbReference type="RefSeq" id="WP_179168796.1">
    <property type="nucleotide sequence ID" value="NZ_CP058529.1"/>
</dbReference>
<accession>A0A7D5K0V8</accession>
<sequence>MSSQTAAGEPVHVEDREQFEDLTDDGIVLVDYWADWCGPCKMLEPTIDELADEVDDLLVLKVDVDEHQDLAQDAGVRGIPALQFYADGEEAERLVGVQEKDDLLRVVESLR</sequence>
<dbReference type="InterPro" id="IPR017937">
    <property type="entry name" value="Thioredoxin_CS"/>
</dbReference>
<keyword evidence="1" id="KW-0813">Transport</keyword>
<reference evidence="8 9" key="1">
    <citation type="submission" date="2020-07" db="EMBL/GenBank/DDBJ databases">
        <title>Gai3-2, isolated from salt lake.</title>
        <authorList>
            <person name="Cui H."/>
            <person name="Shi X."/>
        </authorList>
    </citation>
    <scope>NUCLEOTIDE SEQUENCE [LARGE SCALE GENOMIC DNA]</scope>
    <source>
        <strain evidence="8 9">Gai3-2</strain>
    </source>
</reference>
<dbReference type="GO" id="GO:0005737">
    <property type="term" value="C:cytoplasm"/>
    <property type="evidence" value="ECO:0007669"/>
    <property type="project" value="TreeGrafter"/>
</dbReference>
<feature type="domain" description="Thioredoxin" evidence="7">
    <location>
        <begin position="1"/>
        <end position="111"/>
    </location>
</feature>
<protein>
    <submittedName>
        <fullName evidence="8">Thioredoxin</fullName>
    </submittedName>
</protein>
<evidence type="ECO:0000313" key="9">
    <source>
        <dbReference type="Proteomes" id="UP000509750"/>
    </source>
</evidence>
<evidence type="ECO:0000256" key="2">
    <source>
        <dbReference type="ARBA" id="ARBA00022982"/>
    </source>
</evidence>
<keyword evidence="2" id="KW-0249">Electron transport</keyword>
<keyword evidence="9" id="KW-1185">Reference proteome</keyword>
<evidence type="ECO:0000256" key="1">
    <source>
        <dbReference type="ARBA" id="ARBA00022448"/>
    </source>
</evidence>
<keyword evidence="3 6" id="KW-1015">Disulfide bond</keyword>
<dbReference type="Gene3D" id="3.40.30.10">
    <property type="entry name" value="Glutaredoxin"/>
    <property type="match status" value="1"/>
</dbReference>
<keyword evidence="4 6" id="KW-0676">Redox-active center</keyword>
<evidence type="ECO:0000256" key="4">
    <source>
        <dbReference type="ARBA" id="ARBA00023284"/>
    </source>
</evidence>
<dbReference type="PIRSF" id="PIRSF000077">
    <property type="entry name" value="Thioredoxin"/>
    <property type="match status" value="1"/>
</dbReference>
<dbReference type="Proteomes" id="UP000509750">
    <property type="component" value="Chromosome"/>
</dbReference>
<dbReference type="KEGG" id="halg:HUG10_06545"/>
<dbReference type="EMBL" id="CP058529">
    <property type="protein sequence ID" value="QLG27221.1"/>
    <property type="molecule type" value="Genomic_DNA"/>
</dbReference>
<dbReference type="Pfam" id="PF00085">
    <property type="entry name" value="Thioredoxin"/>
    <property type="match status" value="1"/>
</dbReference>
<dbReference type="GeneID" id="56028476"/>
<dbReference type="PROSITE" id="PS51352">
    <property type="entry name" value="THIOREDOXIN_2"/>
    <property type="match status" value="1"/>
</dbReference>